<dbReference type="CDD" id="cd06225">
    <property type="entry name" value="HAMP"/>
    <property type="match status" value="1"/>
</dbReference>
<name>A0ABS5PJW8_9FIRM</name>
<gene>
    <name evidence="7" type="ORF">KHM83_01995</name>
</gene>
<feature type="domain" description="HAMP" evidence="6">
    <location>
        <begin position="368"/>
        <end position="419"/>
    </location>
</feature>
<proteinExistence type="inferred from homology"/>
<dbReference type="InterPro" id="IPR004089">
    <property type="entry name" value="MCPsignal_dom"/>
</dbReference>
<dbReference type="Pfam" id="PF00015">
    <property type="entry name" value="MCPsignal"/>
    <property type="match status" value="1"/>
</dbReference>
<dbReference type="EMBL" id="JAHBCL010000002">
    <property type="protein sequence ID" value="MBS7525445.1"/>
    <property type="molecule type" value="Genomic_DNA"/>
</dbReference>
<comment type="caution">
    <text evidence="7">The sequence shown here is derived from an EMBL/GenBank/DDBJ whole genome shotgun (WGS) entry which is preliminary data.</text>
</comment>
<dbReference type="Gene3D" id="6.10.340.10">
    <property type="match status" value="1"/>
</dbReference>
<feature type="domain" description="Methyl-accepting transducer" evidence="5">
    <location>
        <begin position="438"/>
        <end position="674"/>
    </location>
</feature>
<protein>
    <submittedName>
        <fullName evidence="7">Methyl-accepting chemotaxis protein</fullName>
    </submittedName>
</protein>
<dbReference type="PROSITE" id="PS50111">
    <property type="entry name" value="CHEMOTAXIS_TRANSDUC_2"/>
    <property type="match status" value="1"/>
</dbReference>
<keyword evidence="4" id="KW-0812">Transmembrane</keyword>
<feature type="transmembrane region" description="Helical" evidence="4">
    <location>
        <begin position="346"/>
        <end position="367"/>
    </location>
</feature>
<evidence type="ECO:0000256" key="2">
    <source>
        <dbReference type="ARBA" id="ARBA00029447"/>
    </source>
</evidence>
<dbReference type="PROSITE" id="PS50885">
    <property type="entry name" value="HAMP"/>
    <property type="match status" value="1"/>
</dbReference>
<dbReference type="PANTHER" id="PTHR32089:SF112">
    <property type="entry name" value="LYSOZYME-LIKE PROTEIN-RELATED"/>
    <property type="match status" value="1"/>
</dbReference>
<evidence type="ECO:0000256" key="1">
    <source>
        <dbReference type="ARBA" id="ARBA00023224"/>
    </source>
</evidence>
<dbReference type="RefSeq" id="WP_213235225.1">
    <property type="nucleotide sequence ID" value="NZ_JAHBCL010000002.1"/>
</dbReference>
<dbReference type="SMART" id="SM00283">
    <property type="entry name" value="MA"/>
    <property type="match status" value="1"/>
</dbReference>
<evidence type="ECO:0000313" key="8">
    <source>
        <dbReference type="Proteomes" id="UP000746471"/>
    </source>
</evidence>
<dbReference type="Proteomes" id="UP000746471">
    <property type="component" value="Unassembled WGS sequence"/>
</dbReference>
<dbReference type="PANTHER" id="PTHR32089">
    <property type="entry name" value="METHYL-ACCEPTING CHEMOTAXIS PROTEIN MCPB"/>
    <property type="match status" value="1"/>
</dbReference>
<dbReference type="InterPro" id="IPR003660">
    <property type="entry name" value="HAMP_dom"/>
</dbReference>
<dbReference type="SUPFAM" id="SSF58104">
    <property type="entry name" value="Methyl-accepting chemotaxis protein (MCP) signaling domain"/>
    <property type="match status" value="1"/>
</dbReference>
<evidence type="ECO:0000256" key="4">
    <source>
        <dbReference type="SAM" id="Phobius"/>
    </source>
</evidence>
<dbReference type="Gene3D" id="1.10.287.950">
    <property type="entry name" value="Methyl-accepting chemotaxis protein"/>
    <property type="match status" value="1"/>
</dbReference>
<evidence type="ECO:0000313" key="7">
    <source>
        <dbReference type="EMBL" id="MBS7525445.1"/>
    </source>
</evidence>
<sequence length="726" mass="81379">MNIVRRKLSFFLNPGLKGHTENTFNGIAKGREKALYNWFDDSWTAMMLTVKRLLVEPSNLTKETSSALNNCLKQQHALFSDFSELFVANAKQTVIASTHASHMGKKINKPYVSAFGSAPYMYGPYADEDTMTVKHFNSRFSDEITLMFIQPIPVEDAVFYLCGRVPNDVMSDVLQDEDAHVYKESGDNYLFMIQNKRGIPKGSAISRSRFEDNAFTLGDNLKDGIRTNGFGTVKVKKYTEFEIVFNDPATDKLHEGVQKTIDNGENLNAWPGYPEYRHIDVGGKGITIRPPHTDEIWGLLCEGDIDEIYKYRSLNLKFLLALGFLYALILIVGSAAGTMLHGSESIRMIVEWLLLLLSAVVTLNILAIRPLSDTIGLVNEIAEGEGDLTKRVKSNKYDQMGELSKWFNKFINNQMNIIKRIKFATNISKFSVDEMEKLMGDINDNSTQIDGTMQNVLHVLEQSTTDLNHMKTDFGKLSKSIDDVNQTILEATSQMQYINKNALDSKEISMETFKIMSEIVGEIQETTQSINQLKKYAFEINEVIDIIGNISSQTKLLALNASIEAARAGEHGRGFAVVADEIGTLAEMTMDSTKKISEKIVNIQDEVNVNTGNILQISDRINAGSDSVNKTIDSFSQIQLDIDKVTGDITALSKQMKADTKLIGDILQAQDRFIDSFERKSSEAQSDSKRMMRALESNSLNLQQVKETLNYTASNMYAIVSQFTIE</sequence>
<keyword evidence="8" id="KW-1185">Reference proteome</keyword>
<organism evidence="7 8">
    <name type="scientific">Fusibacter paucivorans</name>
    <dbReference type="NCBI Taxonomy" id="76009"/>
    <lineage>
        <taxon>Bacteria</taxon>
        <taxon>Bacillati</taxon>
        <taxon>Bacillota</taxon>
        <taxon>Clostridia</taxon>
        <taxon>Eubacteriales</taxon>
        <taxon>Eubacteriales Family XII. Incertae Sedis</taxon>
        <taxon>Fusibacter</taxon>
    </lineage>
</organism>
<feature type="transmembrane region" description="Helical" evidence="4">
    <location>
        <begin position="318"/>
        <end position="340"/>
    </location>
</feature>
<reference evidence="7 8" key="1">
    <citation type="submission" date="2021-05" db="EMBL/GenBank/DDBJ databases">
        <title>Fusibacter ferrireducens sp. nov., an anaerobic, sulfur- and Fe-reducing bacterium isolated from the mangrove sediment.</title>
        <authorList>
            <person name="Qiu D."/>
        </authorList>
    </citation>
    <scope>NUCLEOTIDE SEQUENCE [LARGE SCALE GENOMIC DNA]</scope>
    <source>
        <strain evidence="7 8">DSM 12116</strain>
    </source>
</reference>
<evidence type="ECO:0000256" key="3">
    <source>
        <dbReference type="PROSITE-ProRule" id="PRU00284"/>
    </source>
</evidence>
<evidence type="ECO:0000259" key="6">
    <source>
        <dbReference type="PROSITE" id="PS50885"/>
    </source>
</evidence>
<accession>A0ABS5PJW8</accession>
<keyword evidence="4" id="KW-1133">Transmembrane helix</keyword>
<keyword evidence="4" id="KW-0472">Membrane</keyword>
<keyword evidence="1 3" id="KW-0807">Transducer</keyword>
<comment type="similarity">
    <text evidence="2">Belongs to the methyl-accepting chemotaxis (MCP) protein family.</text>
</comment>
<evidence type="ECO:0000259" key="5">
    <source>
        <dbReference type="PROSITE" id="PS50111"/>
    </source>
</evidence>